<sequence length="566" mass="60286">MPRGASPVPGRPGRRLLLVLSLLSGLLLGGWVQAADPRPAVASAHPRATQAAMAVMAQGGNAFDAAVTLTAALAVVEPYGSGIGGGGFWLLQRGGDDRPVMLDGRETAPAAAYPEMYLDDAGELDRQRSMRGGLAAGIPGTPAALVHLAEEYGELPLAESLAPAIRLARQGFQVDTQYRRMALFRLRDLNADPEAREIFLRDRIPPPLGSVLRQPDLAETLEHLAEAGFDGFYRGPVAEALVAGVRASGGLWTPDDLAGYRVVEREPVQAEVDGLRITAATLPSAGGVGLVGFLQMLADDDLAAMSDADRVHLTAEAMRRVYRDRAAWLGDPDFVDIPMERLLSPEHARAMRADISLTEATPSAELPLPGGEGEQTTHFSVIDANGNRVAATLSINYPFGATTVPPGTGVLLNNEMDDFATVLGEGNVYGLLGTEPNRIEPGKRPLSSMTPVFLEDDCRTLIYGTPGGSRIITMVMLGALDFTAGASPAEMVAAPRYHHQYLPDEIQHEPGAFSRETRAALRERGHAVNNVNRRYGDMQAVLWDRCEGTLEAASDPRGIGSALVGD</sequence>
<dbReference type="NCBIfam" id="TIGR00066">
    <property type="entry name" value="g_glut_trans"/>
    <property type="match status" value="1"/>
</dbReference>
<dbReference type="InterPro" id="IPR000101">
    <property type="entry name" value="GGT_peptidase"/>
</dbReference>
<dbReference type="GO" id="GO:0006751">
    <property type="term" value="P:glutathione catabolic process"/>
    <property type="evidence" value="ECO:0007669"/>
    <property type="project" value="UniProtKB-UniRule"/>
</dbReference>
<dbReference type="PANTHER" id="PTHR43199">
    <property type="entry name" value="GLUTATHIONE HYDROLASE"/>
    <property type="match status" value="1"/>
</dbReference>
<feature type="binding site" evidence="6">
    <location>
        <begin position="447"/>
        <end position="448"/>
    </location>
    <ligand>
        <name>L-glutamate</name>
        <dbReference type="ChEBI" id="CHEBI:29985"/>
    </ligand>
</feature>
<dbReference type="EC" id="2.3.2.2" evidence="7"/>
<evidence type="ECO:0000256" key="3">
    <source>
        <dbReference type="ARBA" id="ARBA00023315"/>
    </source>
</evidence>
<proteinExistence type="inferred from homology"/>
<comment type="similarity">
    <text evidence="7">Belongs to the gamma-glutamyltransferase family.</text>
</comment>
<dbReference type="EMBL" id="RCDA01000004">
    <property type="protein sequence ID" value="RLK47129.1"/>
    <property type="molecule type" value="Genomic_DNA"/>
</dbReference>
<name>A0A498BW25_9GAMM</name>
<keyword evidence="7" id="KW-0865">Zymogen</keyword>
<dbReference type="GO" id="GO:0103068">
    <property type="term" value="F:leukotriene C4 gamma-glutamyl transferase activity"/>
    <property type="evidence" value="ECO:0007669"/>
    <property type="project" value="UniProtKB-EC"/>
</dbReference>
<evidence type="ECO:0000256" key="4">
    <source>
        <dbReference type="ARBA" id="ARBA00047417"/>
    </source>
</evidence>
<dbReference type="AlphaFoldDB" id="A0A498BW25"/>
<dbReference type="Pfam" id="PF01019">
    <property type="entry name" value="G_glu_transpept"/>
    <property type="match status" value="1"/>
</dbReference>
<dbReference type="SUPFAM" id="SSF56235">
    <property type="entry name" value="N-terminal nucleophile aminohydrolases (Ntn hydrolases)"/>
    <property type="match status" value="1"/>
</dbReference>
<dbReference type="InterPro" id="IPR029055">
    <property type="entry name" value="Ntn_hydrolases_N"/>
</dbReference>
<dbReference type="InterPro" id="IPR051792">
    <property type="entry name" value="GGT_bact"/>
</dbReference>
<evidence type="ECO:0000313" key="8">
    <source>
        <dbReference type="EMBL" id="RLK47129.1"/>
    </source>
</evidence>
<protein>
    <recommendedName>
        <fullName evidence="7">Glutathione hydrolase proenzyme</fullName>
        <ecNumber evidence="7">2.3.2.2</ecNumber>
        <ecNumber evidence="7">3.4.19.13</ecNumber>
    </recommendedName>
    <component>
        <recommendedName>
            <fullName evidence="7">Glutathione hydrolase large chain</fullName>
        </recommendedName>
    </component>
    <component>
        <recommendedName>
            <fullName evidence="7">Glutathione hydrolase small chain</fullName>
        </recommendedName>
    </component>
</protein>
<keyword evidence="7" id="KW-0317">Glutathione biosynthesis</keyword>
<evidence type="ECO:0000256" key="7">
    <source>
        <dbReference type="RuleBase" id="RU368036"/>
    </source>
</evidence>
<comment type="catalytic activity">
    <reaction evidence="1 7">
        <text>an S-substituted glutathione + H2O = an S-substituted L-cysteinylglycine + L-glutamate</text>
        <dbReference type="Rhea" id="RHEA:59468"/>
        <dbReference type="ChEBI" id="CHEBI:15377"/>
        <dbReference type="ChEBI" id="CHEBI:29985"/>
        <dbReference type="ChEBI" id="CHEBI:90779"/>
        <dbReference type="ChEBI" id="CHEBI:143103"/>
        <dbReference type="EC" id="3.4.19.13"/>
    </reaction>
</comment>
<dbReference type="Gene3D" id="3.60.20.40">
    <property type="match status" value="1"/>
</dbReference>
<organism evidence="8 9">
    <name type="scientific">Alkalispirillum mobile</name>
    <dbReference type="NCBI Taxonomy" id="85925"/>
    <lineage>
        <taxon>Bacteria</taxon>
        <taxon>Pseudomonadati</taxon>
        <taxon>Pseudomonadota</taxon>
        <taxon>Gammaproteobacteria</taxon>
        <taxon>Chromatiales</taxon>
        <taxon>Ectothiorhodospiraceae</taxon>
        <taxon>Alkalispirillum</taxon>
    </lineage>
</organism>
<keyword evidence="7" id="KW-0378">Hydrolase</keyword>
<reference evidence="8 9" key="1">
    <citation type="submission" date="2018-10" db="EMBL/GenBank/DDBJ databases">
        <title>Genomic Encyclopedia of Type Strains, Phase IV (KMG-IV): sequencing the most valuable type-strain genomes for metagenomic binning, comparative biology and taxonomic classification.</title>
        <authorList>
            <person name="Goeker M."/>
        </authorList>
    </citation>
    <scope>NUCLEOTIDE SEQUENCE [LARGE SCALE GENOMIC DNA]</scope>
    <source>
        <strain evidence="8 9">DSM 12769</strain>
    </source>
</reference>
<keyword evidence="3 7" id="KW-0012">Acyltransferase</keyword>
<keyword evidence="9" id="KW-1185">Reference proteome</keyword>
<dbReference type="Proteomes" id="UP000275461">
    <property type="component" value="Unassembled WGS sequence"/>
</dbReference>
<dbReference type="UniPathway" id="UPA00204"/>
<feature type="binding site" evidence="6">
    <location>
        <position position="468"/>
    </location>
    <ligand>
        <name>L-glutamate</name>
        <dbReference type="ChEBI" id="CHEBI:29985"/>
    </ligand>
</feature>
<dbReference type="InterPro" id="IPR043137">
    <property type="entry name" value="GGT_ssub_C"/>
</dbReference>
<evidence type="ECO:0000313" key="9">
    <source>
        <dbReference type="Proteomes" id="UP000275461"/>
    </source>
</evidence>
<evidence type="ECO:0000256" key="5">
    <source>
        <dbReference type="PIRSR" id="PIRSR600101-1"/>
    </source>
</evidence>
<dbReference type="Gene3D" id="1.10.246.130">
    <property type="match status" value="1"/>
</dbReference>
<feature type="active site" description="Nucleophile" evidence="5">
    <location>
        <position position="376"/>
    </location>
</feature>
<comment type="subunit">
    <text evidence="7">This enzyme consists of two polypeptide chains, which are synthesized in precursor form from a single polypeptide.</text>
</comment>
<dbReference type="EC" id="3.4.19.13" evidence="7"/>
<evidence type="ECO:0000256" key="2">
    <source>
        <dbReference type="ARBA" id="ARBA00001089"/>
    </source>
</evidence>
<dbReference type="GO" id="GO:0036374">
    <property type="term" value="F:glutathione hydrolase activity"/>
    <property type="evidence" value="ECO:0007669"/>
    <property type="project" value="UniProtKB-UniRule"/>
</dbReference>
<evidence type="ECO:0000256" key="1">
    <source>
        <dbReference type="ARBA" id="ARBA00001049"/>
    </source>
</evidence>
<feature type="binding site" evidence="6">
    <location>
        <position position="418"/>
    </location>
    <ligand>
        <name>L-glutamate</name>
        <dbReference type="ChEBI" id="CHEBI:29985"/>
    </ligand>
</feature>
<comment type="pathway">
    <text evidence="7">Sulfur metabolism; glutathione metabolism.</text>
</comment>
<gene>
    <name evidence="8" type="ORF">DFR31_2448</name>
</gene>
<feature type="binding site" evidence="6">
    <location>
        <begin position="394"/>
        <end position="396"/>
    </location>
    <ligand>
        <name>L-glutamate</name>
        <dbReference type="ChEBI" id="CHEBI:29985"/>
    </ligand>
</feature>
<keyword evidence="7 8" id="KW-0808">Transferase</keyword>
<comment type="PTM">
    <text evidence="7">Cleaved by autocatalysis into a large and a small subunit.</text>
</comment>
<evidence type="ECO:0000256" key="6">
    <source>
        <dbReference type="PIRSR" id="PIRSR600101-2"/>
    </source>
</evidence>
<dbReference type="GO" id="GO:0006750">
    <property type="term" value="P:glutathione biosynthetic process"/>
    <property type="evidence" value="ECO:0007669"/>
    <property type="project" value="UniProtKB-KW"/>
</dbReference>
<comment type="catalytic activity">
    <reaction evidence="2 7">
        <text>glutathione + H2O = L-cysteinylglycine + L-glutamate</text>
        <dbReference type="Rhea" id="RHEA:28807"/>
        <dbReference type="ChEBI" id="CHEBI:15377"/>
        <dbReference type="ChEBI" id="CHEBI:29985"/>
        <dbReference type="ChEBI" id="CHEBI:57925"/>
        <dbReference type="ChEBI" id="CHEBI:61694"/>
        <dbReference type="EC" id="3.4.19.13"/>
    </reaction>
</comment>
<dbReference type="InterPro" id="IPR043138">
    <property type="entry name" value="GGT_lsub"/>
</dbReference>
<feature type="binding site" evidence="6">
    <location>
        <position position="105"/>
    </location>
    <ligand>
        <name>L-glutamate</name>
        <dbReference type="ChEBI" id="CHEBI:29985"/>
    </ligand>
</feature>
<accession>A0A498BW25</accession>
<dbReference type="PANTHER" id="PTHR43199:SF6">
    <property type="entry name" value="GLUTATHIONE HYDROLASE PROENZYME"/>
    <property type="match status" value="1"/>
</dbReference>
<dbReference type="PRINTS" id="PR01210">
    <property type="entry name" value="GGTRANSPTASE"/>
</dbReference>
<comment type="catalytic activity">
    <reaction evidence="4 7">
        <text>an N-terminal (5-L-glutamyl)-[peptide] + an alpha-amino acid = 5-L-glutamyl amino acid + an N-terminal L-alpha-aminoacyl-[peptide]</text>
        <dbReference type="Rhea" id="RHEA:23904"/>
        <dbReference type="Rhea" id="RHEA-COMP:9780"/>
        <dbReference type="Rhea" id="RHEA-COMP:9795"/>
        <dbReference type="ChEBI" id="CHEBI:77644"/>
        <dbReference type="ChEBI" id="CHEBI:78597"/>
        <dbReference type="ChEBI" id="CHEBI:78599"/>
        <dbReference type="ChEBI" id="CHEBI:78608"/>
        <dbReference type="EC" id="2.3.2.2"/>
    </reaction>
</comment>
<comment type="caution">
    <text evidence="8">The sequence shown here is derived from an EMBL/GenBank/DDBJ whole genome shotgun (WGS) entry which is preliminary data.</text>
</comment>